<dbReference type="STRING" id="230819.A0A5C3KYC8"/>
<name>A0A5C3KYC8_COPMA</name>
<gene>
    <name evidence="2" type="ORF">FA15DRAFT_357425</name>
</gene>
<dbReference type="PANTHER" id="PTHR35043">
    <property type="entry name" value="TRANSCRIPTION FACTOR DOMAIN-CONTAINING PROTEIN"/>
    <property type="match status" value="1"/>
</dbReference>
<evidence type="ECO:0000256" key="1">
    <source>
        <dbReference type="SAM" id="Phobius"/>
    </source>
</evidence>
<dbReference type="EMBL" id="ML210186">
    <property type="protein sequence ID" value="TFK25424.1"/>
    <property type="molecule type" value="Genomic_DNA"/>
</dbReference>
<protein>
    <submittedName>
        <fullName evidence="2">Uncharacterized protein</fullName>
    </submittedName>
</protein>
<keyword evidence="1" id="KW-0812">Transmembrane</keyword>
<proteinExistence type="predicted"/>
<feature type="transmembrane region" description="Helical" evidence="1">
    <location>
        <begin position="65"/>
        <end position="86"/>
    </location>
</feature>
<feature type="transmembrane region" description="Helical" evidence="1">
    <location>
        <begin position="28"/>
        <end position="53"/>
    </location>
</feature>
<feature type="transmembrane region" description="Helical" evidence="1">
    <location>
        <begin position="98"/>
        <end position="125"/>
    </location>
</feature>
<dbReference type="PANTHER" id="PTHR35043:SF7">
    <property type="entry name" value="TRANSCRIPTION FACTOR DOMAIN-CONTAINING PROTEIN"/>
    <property type="match status" value="1"/>
</dbReference>
<evidence type="ECO:0000313" key="2">
    <source>
        <dbReference type="EMBL" id="TFK25424.1"/>
    </source>
</evidence>
<dbReference type="Proteomes" id="UP000307440">
    <property type="component" value="Unassembled WGS sequence"/>
</dbReference>
<sequence>MNVTFWMDGAPIAPMFYVSQLARREETFLMSLVNTTMATGFGAIHCIAWVFAFPTTPEGTLWKTGTVFITAIPALLWVVLATAMYFERRFSGRRSHIFVALALVGNTLAVLYLLSRAILLVQAFVLLRSPPPDALTYIEWTWYIPHLS</sequence>
<accession>A0A5C3KYC8</accession>
<organism evidence="2 3">
    <name type="scientific">Coprinopsis marcescibilis</name>
    <name type="common">Agaric fungus</name>
    <name type="synonym">Psathyrella marcescibilis</name>
    <dbReference type="NCBI Taxonomy" id="230819"/>
    <lineage>
        <taxon>Eukaryota</taxon>
        <taxon>Fungi</taxon>
        <taxon>Dikarya</taxon>
        <taxon>Basidiomycota</taxon>
        <taxon>Agaricomycotina</taxon>
        <taxon>Agaricomycetes</taxon>
        <taxon>Agaricomycetidae</taxon>
        <taxon>Agaricales</taxon>
        <taxon>Agaricineae</taxon>
        <taxon>Psathyrellaceae</taxon>
        <taxon>Coprinopsis</taxon>
    </lineage>
</organism>
<evidence type="ECO:0000313" key="3">
    <source>
        <dbReference type="Proteomes" id="UP000307440"/>
    </source>
</evidence>
<keyword evidence="3" id="KW-1185">Reference proteome</keyword>
<reference evidence="2 3" key="1">
    <citation type="journal article" date="2019" name="Nat. Ecol. Evol.">
        <title>Megaphylogeny resolves global patterns of mushroom evolution.</title>
        <authorList>
            <person name="Varga T."/>
            <person name="Krizsan K."/>
            <person name="Foldi C."/>
            <person name="Dima B."/>
            <person name="Sanchez-Garcia M."/>
            <person name="Sanchez-Ramirez S."/>
            <person name="Szollosi G.J."/>
            <person name="Szarkandi J.G."/>
            <person name="Papp V."/>
            <person name="Albert L."/>
            <person name="Andreopoulos W."/>
            <person name="Angelini C."/>
            <person name="Antonin V."/>
            <person name="Barry K.W."/>
            <person name="Bougher N.L."/>
            <person name="Buchanan P."/>
            <person name="Buyck B."/>
            <person name="Bense V."/>
            <person name="Catcheside P."/>
            <person name="Chovatia M."/>
            <person name="Cooper J."/>
            <person name="Damon W."/>
            <person name="Desjardin D."/>
            <person name="Finy P."/>
            <person name="Geml J."/>
            <person name="Haridas S."/>
            <person name="Hughes K."/>
            <person name="Justo A."/>
            <person name="Karasinski D."/>
            <person name="Kautmanova I."/>
            <person name="Kiss B."/>
            <person name="Kocsube S."/>
            <person name="Kotiranta H."/>
            <person name="LaButti K.M."/>
            <person name="Lechner B.E."/>
            <person name="Liimatainen K."/>
            <person name="Lipzen A."/>
            <person name="Lukacs Z."/>
            <person name="Mihaltcheva S."/>
            <person name="Morgado L.N."/>
            <person name="Niskanen T."/>
            <person name="Noordeloos M.E."/>
            <person name="Ohm R.A."/>
            <person name="Ortiz-Santana B."/>
            <person name="Ovrebo C."/>
            <person name="Racz N."/>
            <person name="Riley R."/>
            <person name="Savchenko A."/>
            <person name="Shiryaev A."/>
            <person name="Soop K."/>
            <person name="Spirin V."/>
            <person name="Szebenyi C."/>
            <person name="Tomsovsky M."/>
            <person name="Tulloss R.E."/>
            <person name="Uehling J."/>
            <person name="Grigoriev I.V."/>
            <person name="Vagvolgyi C."/>
            <person name="Papp T."/>
            <person name="Martin F.M."/>
            <person name="Miettinen O."/>
            <person name="Hibbett D.S."/>
            <person name="Nagy L.G."/>
        </authorList>
    </citation>
    <scope>NUCLEOTIDE SEQUENCE [LARGE SCALE GENOMIC DNA]</scope>
    <source>
        <strain evidence="2 3">CBS 121175</strain>
    </source>
</reference>
<dbReference type="AlphaFoldDB" id="A0A5C3KYC8"/>
<dbReference type="OrthoDB" id="9451547at2759"/>
<keyword evidence="1" id="KW-0472">Membrane</keyword>
<keyword evidence="1" id="KW-1133">Transmembrane helix</keyword>